<protein>
    <submittedName>
        <fullName evidence="1">Uncharacterized protein</fullName>
    </submittedName>
</protein>
<evidence type="ECO:0000313" key="2">
    <source>
        <dbReference type="Proteomes" id="UP001280121"/>
    </source>
</evidence>
<dbReference type="AlphaFoldDB" id="A0AAD9XNI8"/>
<comment type="caution">
    <text evidence="1">The sequence shown here is derived from an EMBL/GenBank/DDBJ whole genome shotgun (WGS) entry which is preliminary data.</text>
</comment>
<name>A0AAD9XNI8_9ROSI</name>
<sequence>MFKNGFVCFGEVINGPWVLIICGSPYFCLRFSLSSTTVWKPLVLSITNCIETETYALLHASLWEEPVRKVTVKNLSKQGSWKRHPFYPCFHSSYFRLHNLEQLCFQ</sequence>
<dbReference type="Proteomes" id="UP001280121">
    <property type="component" value="Unassembled WGS sequence"/>
</dbReference>
<organism evidence="1 2">
    <name type="scientific">Dipteronia dyeriana</name>
    <dbReference type="NCBI Taxonomy" id="168575"/>
    <lineage>
        <taxon>Eukaryota</taxon>
        <taxon>Viridiplantae</taxon>
        <taxon>Streptophyta</taxon>
        <taxon>Embryophyta</taxon>
        <taxon>Tracheophyta</taxon>
        <taxon>Spermatophyta</taxon>
        <taxon>Magnoliopsida</taxon>
        <taxon>eudicotyledons</taxon>
        <taxon>Gunneridae</taxon>
        <taxon>Pentapetalae</taxon>
        <taxon>rosids</taxon>
        <taxon>malvids</taxon>
        <taxon>Sapindales</taxon>
        <taxon>Sapindaceae</taxon>
        <taxon>Hippocastanoideae</taxon>
        <taxon>Acereae</taxon>
        <taxon>Dipteronia</taxon>
    </lineage>
</organism>
<accession>A0AAD9XNI8</accession>
<keyword evidence="2" id="KW-1185">Reference proteome</keyword>
<proteinExistence type="predicted"/>
<reference evidence="1" key="1">
    <citation type="journal article" date="2023" name="Plant J.">
        <title>Genome sequences and population genomics provide insights into the demographic history, inbreeding, and mutation load of two 'living fossil' tree species of Dipteronia.</title>
        <authorList>
            <person name="Feng Y."/>
            <person name="Comes H.P."/>
            <person name="Chen J."/>
            <person name="Zhu S."/>
            <person name="Lu R."/>
            <person name="Zhang X."/>
            <person name="Li P."/>
            <person name="Qiu J."/>
            <person name="Olsen K.M."/>
            <person name="Qiu Y."/>
        </authorList>
    </citation>
    <scope>NUCLEOTIDE SEQUENCE</scope>
    <source>
        <strain evidence="1">KIB01</strain>
    </source>
</reference>
<gene>
    <name evidence="1" type="ORF">Ddye_001054</name>
</gene>
<evidence type="ECO:0000313" key="1">
    <source>
        <dbReference type="EMBL" id="KAK2662480.1"/>
    </source>
</evidence>
<dbReference type="EMBL" id="JANJYI010000001">
    <property type="protein sequence ID" value="KAK2662480.1"/>
    <property type="molecule type" value="Genomic_DNA"/>
</dbReference>